<name>A0A7Y3SYW5_9CLOT</name>
<reference evidence="2 3" key="1">
    <citation type="submission" date="2020-05" db="EMBL/GenBank/DDBJ databases">
        <title>Complete genome of Clostridium estertheticum subspecies estertheticum, isolated from Vacuum packed lamb meat from New Zealand imported to Switzerland.</title>
        <authorList>
            <person name="Wambui J."/>
            <person name="Stevens M.J.A."/>
            <person name="Stephan R."/>
        </authorList>
    </citation>
    <scope>NUCLEOTIDE SEQUENCE [LARGE SCALE GENOMIC DNA]</scope>
    <source>
        <strain evidence="2 3">CEST001</strain>
    </source>
</reference>
<dbReference type="AlphaFoldDB" id="A0A7Y3SYW5"/>
<evidence type="ECO:0000313" key="2">
    <source>
        <dbReference type="EMBL" id="NNU76339.1"/>
    </source>
</evidence>
<gene>
    <name evidence="2" type="ORF">HLQ16_10390</name>
</gene>
<dbReference type="RefSeq" id="WP_171297030.1">
    <property type="nucleotide sequence ID" value="NZ_CP087098.1"/>
</dbReference>
<dbReference type="Proteomes" id="UP000531659">
    <property type="component" value="Unassembled WGS sequence"/>
</dbReference>
<proteinExistence type="predicted"/>
<accession>A0A7Y3SYW5</accession>
<dbReference type="EMBL" id="JABEYB010000007">
    <property type="protein sequence ID" value="NNU76339.1"/>
    <property type="molecule type" value="Genomic_DNA"/>
</dbReference>
<evidence type="ECO:0000256" key="1">
    <source>
        <dbReference type="SAM" id="MobiDB-lite"/>
    </source>
</evidence>
<protein>
    <submittedName>
        <fullName evidence="2">Uncharacterized protein</fullName>
    </submittedName>
</protein>
<feature type="region of interest" description="Disordered" evidence="1">
    <location>
        <begin position="95"/>
        <end position="177"/>
    </location>
</feature>
<feature type="compositionally biased region" description="Acidic residues" evidence="1">
    <location>
        <begin position="103"/>
        <end position="114"/>
    </location>
</feature>
<sequence length="234" mass="26339">MSKFRTPKNKRTTYIYCDANGNKILELKPGENGITQADIAMLHRAADDEWNNNYKQVRAHKTNPNGTVSIDVVDPDGVSIGSINADPLKRIVDEETNNNLQDDTNESNVDETTEEDKPEKKGGSYGEVFKKGEGDKCEVHHMPADSASDLERNDGSAIKMDKEDHRQTASCGSSREAREYRAAQKELIEHGKFREALQMDIDDIHEKFGDKYDDAIAEMLEYVDKLEEEGRIDG</sequence>
<organism evidence="2 3">
    <name type="scientific">Clostridium estertheticum</name>
    <dbReference type="NCBI Taxonomy" id="238834"/>
    <lineage>
        <taxon>Bacteria</taxon>
        <taxon>Bacillati</taxon>
        <taxon>Bacillota</taxon>
        <taxon>Clostridia</taxon>
        <taxon>Eubacteriales</taxon>
        <taxon>Clostridiaceae</taxon>
        <taxon>Clostridium</taxon>
    </lineage>
</organism>
<feature type="compositionally biased region" description="Basic and acidic residues" evidence="1">
    <location>
        <begin position="115"/>
        <end position="167"/>
    </location>
</feature>
<comment type="caution">
    <text evidence="2">The sequence shown here is derived from an EMBL/GenBank/DDBJ whole genome shotgun (WGS) entry which is preliminary data.</text>
</comment>
<evidence type="ECO:0000313" key="3">
    <source>
        <dbReference type="Proteomes" id="UP000531659"/>
    </source>
</evidence>